<feature type="transmembrane region" description="Helical" evidence="1">
    <location>
        <begin position="116"/>
        <end position="140"/>
    </location>
</feature>
<dbReference type="Proteomes" id="UP000272474">
    <property type="component" value="Unassembled WGS sequence"/>
</dbReference>
<feature type="transmembrane region" description="Helical" evidence="1">
    <location>
        <begin position="6"/>
        <end position="25"/>
    </location>
</feature>
<evidence type="ECO:0000256" key="1">
    <source>
        <dbReference type="SAM" id="Phobius"/>
    </source>
</evidence>
<sequence length="142" mass="14670">MDIAALITWVITALGGSYLFGTWLARGAARTGSGTRLPVPVVFGHVVLAVAGLAVWIVYLVVDKRGVAWTAFLLLVPVAVLGFAMLARWIPLYRAGTAAAPAEDGPAAPAERHFPVAVVAVHGLLAVTTLTLVFLSALGVGS</sequence>
<evidence type="ECO:0000313" key="3">
    <source>
        <dbReference type="Proteomes" id="UP000272474"/>
    </source>
</evidence>
<dbReference type="EMBL" id="RBAL01000002">
    <property type="protein sequence ID" value="RKN45547.1"/>
    <property type="molecule type" value="Genomic_DNA"/>
</dbReference>
<protein>
    <recommendedName>
        <fullName evidence="4">DUF2269 family protein</fullName>
    </recommendedName>
</protein>
<gene>
    <name evidence="2" type="ORF">D7294_03435</name>
</gene>
<dbReference type="RefSeq" id="WP_120675362.1">
    <property type="nucleotide sequence ID" value="NZ_RBAL01000002.1"/>
</dbReference>
<name>A0A3A9ZE70_9ACTN</name>
<keyword evidence="1" id="KW-1133">Transmembrane helix</keyword>
<proteinExistence type="predicted"/>
<evidence type="ECO:0000313" key="2">
    <source>
        <dbReference type="EMBL" id="RKN45547.1"/>
    </source>
</evidence>
<reference evidence="2 3" key="1">
    <citation type="journal article" date="2014" name="Int. J. Syst. Evol. Microbiol.">
        <title>Streptomyces hoynatensis sp. nov., isolated from deep marine sediment.</title>
        <authorList>
            <person name="Veyisoglu A."/>
            <person name="Sahin N."/>
        </authorList>
    </citation>
    <scope>NUCLEOTIDE SEQUENCE [LARGE SCALE GENOMIC DNA]</scope>
    <source>
        <strain evidence="2 3">KCTC 29097</strain>
    </source>
</reference>
<feature type="transmembrane region" description="Helical" evidence="1">
    <location>
        <begin position="37"/>
        <end position="61"/>
    </location>
</feature>
<comment type="caution">
    <text evidence="2">The sequence shown here is derived from an EMBL/GenBank/DDBJ whole genome shotgun (WGS) entry which is preliminary data.</text>
</comment>
<organism evidence="2 3">
    <name type="scientific">Streptomyces hoynatensis</name>
    <dbReference type="NCBI Taxonomy" id="1141874"/>
    <lineage>
        <taxon>Bacteria</taxon>
        <taxon>Bacillati</taxon>
        <taxon>Actinomycetota</taxon>
        <taxon>Actinomycetes</taxon>
        <taxon>Kitasatosporales</taxon>
        <taxon>Streptomycetaceae</taxon>
        <taxon>Streptomyces</taxon>
    </lineage>
</organism>
<keyword evidence="1" id="KW-0812">Transmembrane</keyword>
<keyword evidence="3" id="KW-1185">Reference proteome</keyword>
<dbReference type="AlphaFoldDB" id="A0A3A9ZE70"/>
<keyword evidence="1" id="KW-0472">Membrane</keyword>
<accession>A0A3A9ZE70</accession>
<dbReference type="OrthoDB" id="4559777at2"/>
<evidence type="ECO:0008006" key="4">
    <source>
        <dbReference type="Google" id="ProtNLM"/>
    </source>
</evidence>
<feature type="transmembrane region" description="Helical" evidence="1">
    <location>
        <begin position="67"/>
        <end position="87"/>
    </location>
</feature>